<dbReference type="SUPFAM" id="SSF57095">
    <property type="entry name" value="Scorpion toxin-like"/>
    <property type="match status" value="1"/>
</dbReference>
<dbReference type="PROSITE" id="PS51378">
    <property type="entry name" value="INVERT_DEFENSINS"/>
    <property type="match status" value="1"/>
</dbReference>
<dbReference type="GO" id="GO:0006952">
    <property type="term" value="P:defense response"/>
    <property type="evidence" value="ECO:0007669"/>
    <property type="project" value="InterPro"/>
</dbReference>
<sequence>MVNEATLEDSYDVFPLPSPYPNQRRTIKIRSPQSVKMVKSMSSILLLVCVTFLVIVSSPWNAAQGDTLIGSCVWGGVDYTSDCNGECRRRGHRGGHCGSAFNVNCWCEH</sequence>
<keyword evidence="2" id="KW-0812">Transmembrane</keyword>
<keyword evidence="5" id="KW-1185">Reference proteome</keyword>
<feature type="domain" description="Invertebrate defensins family profile" evidence="3">
    <location>
        <begin position="69"/>
        <end position="109"/>
    </location>
</feature>
<proteinExistence type="predicted"/>
<evidence type="ECO:0000259" key="3">
    <source>
        <dbReference type="PROSITE" id="PS51378"/>
    </source>
</evidence>
<feature type="transmembrane region" description="Helical" evidence="2">
    <location>
        <begin position="44"/>
        <end position="62"/>
    </location>
</feature>
<evidence type="ECO:0000313" key="5">
    <source>
        <dbReference type="Proteomes" id="UP001152759"/>
    </source>
</evidence>
<dbReference type="EMBL" id="OU963867">
    <property type="protein sequence ID" value="CAH0391397.1"/>
    <property type="molecule type" value="Genomic_DNA"/>
</dbReference>
<evidence type="ECO:0000256" key="1">
    <source>
        <dbReference type="ARBA" id="ARBA00023157"/>
    </source>
</evidence>
<dbReference type="GO" id="GO:0051707">
    <property type="term" value="P:response to other organism"/>
    <property type="evidence" value="ECO:0007669"/>
    <property type="project" value="UniProtKB-ARBA"/>
</dbReference>
<evidence type="ECO:0000256" key="2">
    <source>
        <dbReference type="SAM" id="Phobius"/>
    </source>
</evidence>
<dbReference type="Proteomes" id="UP001152759">
    <property type="component" value="Chromosome 6"/>
</dbReference>
<dbReference type="InterPro" id="IPR036574">
    <property type="entry name" value="Scorpion_toxin-like_sf"/>
</dbReference>
<gene>
    <name evidence="4" type="ORF">BEMITA_LOCUS10017</name>
</gene>
<keyword evidence="1" id="KW-1015">Disulfide bond</keyword>
<keyword evidence="2" id="KW-0472">Membrane</keyword>
<name>A0A9P0F6R3_BEMTA</name>
<organism evidence="4 5">
    <name type="scientific">Bemisia tabaci</name>
    <name type="common">Sweetpotato whitefly</name>
    <name type="synonym">Aleurodes tabaci</name>
    <dbReference type="NCBI Taxonomy" id="7038"/>
    <lineage>
        <taxon>Eukaryota</taxon>
        <taxon>Metazoa</taxon>
        <taxon>Ecdysozoa</taxon>
        <taxon>Arthropoda</taxon>
        <taxon>Hexapoda</taxon>
        <taxon>Insecta</taxon>
        <taxon>Pterygota</taxon>
        <taxon>Neoptera</taxon>
        <taxon>Paraneoptera</taxon>
        <taxon>Hemiptera</taxon>
        <taxon>Sternorrhyncha</taxon>
        <taxon>Aleyrodoidea</taxon>
        <taxon>Aleyrodidae</taxon>
        <taxon>Aleyrodinae</taxon>
        <taxon>Bemisia</taxon>
    </lineage>
</organism>
<protein>
    <recommendedName>
        <fullName evidence="3">Invertebrate defensins family profile domain-containing protein</fullName>
    </recommendedName>
</protein>
<dbReference type="InterPro" id="IPR001542">
    <property type="entry name" value="Defensin_invertebrate/fungal"/>
</dbReference>
<dbReference type="AlphaFoldDB" id="A0A9P0F6R3"/>
<accession>A0A9P0F6R3</accession>
<keyword evidence="2" id="KW-1133">Transmembrane helix</keyword>
<dbReference type="Gene3D" id="3.30.30.10">
    <property type="entry name" value="Knottin, scorpion toxin-like"/>
    <property type="match status" value="1"/>
</dbReference>
<evidence type="ECO:0000313" key="4">
    <source>
        <dbReference type="EMBL" id="CAH0391397.1"/>
    </source>
</evidence>
<reference evidence="4" key="1">
    <citation type="submission" date="2021-12" db="EMBL/GenBank/DDBJ databases">
        <authorList>
            <person name="King R."/>
        </authorList>
    </citation>
    <scope>NUCLEOTIDE SEQUENCE</scope>
</reference>